<feature type="domain" description="Enoyl reductase (ER)" evidence="2">
    <location>
        <begin position="53"/>
        <end position="366"/>
    </location>
</feature>
<evidence type="ECO:0000313" key="3">
    <source>
        <dbReference type="Ensembl" id="ENSECRP00000017165.1"/>
    </source>
</evidence>
<dbReference type="Gene3D" id="3.40.50.720">
    <property type="entry name" value="NAD(P)-binding Rossmann-like Domain"/>
    <property type="match status" value="1"/>
</dbReference>
<dbReference type="AlphaFoldDB" id="A0A8C4XAA9"/>
<dbReference type="Gene3D" id="3.90.180.10">
    <property type="entry name" value="Medium-chain alcohol dehydrogenases, catalytic domain"/>
    <property type="match status" value="1"/>
</dbReference>
<dbReference type="OrthoDB" id="3509362at2759"/>
<protein>
    <submittedName>
        <fullName evidence="3">Quinone oxidoreductase-like protein 2</fullName>
    </submittedName>
</protein>
<dbReference type="GeneID" id="114659089"/>
<dbReference type="Ensembl" id="ENSECRT00000017494.1">
    <property type="protein sequence ID" value="ENSECRP00000017165.1"/>
    <property type="gene ID" value="ENSECRG00000011441.1"/>
</dbReference>
<name>A0A8C4XAA9_ERPCA</name>
<accession>A0A8C4XAA9</accession>
<reference evidence="3" key="1">
    <citation type="submission" date="2021-06" db="EMBL/GenBank/DDBJ databases">
        <authorList>
            <consortium name="Wellcome Sanger Institute Data Sharing"/>
        </authorList>
    </citation>
    <scope>NUCLEOTIDE SEQUENCE [LARGE SCALE GENOMIC DNA]</scope>
</reference>
<dbReference type="GeneTree" id="ENSGT00940000162916"/>
<dbReference type="RefSeq" id="XP_028667160.1">
    <property type="nucleotide sequence ID" value="XM_028811327.2"/>
</dbReference>
<dbReference type="SUPFAM" id="SSF51735">
    <property type="entry name" value="NAD(P)-binding Rossmann-fold domains"/>
    <property type="match status" value="1"/>
</dbReference>
<dbReference type="InterPro" id="IPR013154">
    <property type="entry name" value="ADH-like_N"/>
</dbReference>
<organism evidence="3 4">
    <name type="scientific">Erpetoichthys calabaricus</name>
    <name type="common">Rope fish</name>
    <name type="synonym">Calamoichthys calabaricus</name>
    <dbReference type="NCBI Taxonomy" id="27687"/>
    <lineage>
        <taxon>Eukaryota</taxon>
        <taxon>Metazoa</taxon>
        <taxon>Chordata</taxon>
        <taxon>Craniata</taxon>
        <taxon>Vertebrata</taxon>
        <taxon>Euteleostomi</taxon>
        <taxon>Actinopterygii</taxon>
        <taxon>Polypteriformes</taxon>
        <taxon>Polypteridae</taxon>
        <taxon>Erpetoichthys</taxon>
    </lineage>
</organism>
<dbReference type="InterPro" id="IPR020843">
    <property type="entry name" value="ER"/>
</dbReference>
<dbReference type="Proteomes" id="UP000694620">
    <property type="component" value="Chromosome 10"/>
</dbReference>
<dbReference type="InterPro" id="IPR036291">
    <property type="entry name" value="NAD(P)-bd_dom_sf"/>
</dbReference>
<evidence type="ECO:0000313" key="4">
    <source>
        <dbReference type="Proteomes" id="UP000694620"/>
    </source>
</evidence>
<dbReference type="PANTHER" id="PTHR43677">
    <property type="entry name" value="SHORT-CHAIN DEHYDROGENASE/REDUCTASE"/>
    <property type="match status" value="1"/>
</dbReference>
<dbReference type="GO" id="GO:0005739">
    <property type="term" value="C:mitochondrion"/>
    <property type="evidence" value="ECO:0007669"/>
    <property type="project" value="TreeGrafter"/>
</dbReference>
<dbReference type="Pfam" id="PF08240">
    <property type="entry name" value="ADH_N"/>
    <property type="match status" value="1"/>
</dbReference>
<dbReference type="CDD" id="cd08241">
    <property type="entry name" value="QOR1"/>
    <property type="match status" value="1"/>
</dbReference>
<dbReference type="GO" id="GO:0016491">
    <property type="term" value="F:oxidoreductase activity"/>
    <property type="evidence" value="ECO:0007669"/>
    <property type="project" value="InterPro"/>
</dbReference>
<dbReference type="InterPro" id="IPR051397">
    <property type="entry name" value="Zn-ADH-like_protein"/>
</dbReference>
<evidence type="ECO:0000256" key="1">
    <source>
        <dbReference type="ARBA" id="ARBA00010371"/>
    </source>
</evidence>
<proteinExistence type="inferred from homology"/>
<dbReference type="InterPro" id="IPR013149">
    <property type="entry name" value="ADH-like_C"/>
</dbReference>
<comment type="similarity">
    <text evidence="1">Belongs to the zinc-containing alcohol dehydrogenase family. Quinone oxidoreductase subfamily.</text>
</comment>
<reference evidence="3" key="3">
    <citation type="submission" date="2025-09" db="UniProtKB">
        <authorList>
            <consortium name="Ensembl"/>
        </authorList>
    </citation>
    <scope>IDENTIFICATION</scope>
</reference>
<dbReference type="PANTHER" id="PTHR43677:SF4">
    <property type="entry name" value="QUINONE OXIDOREDUCTASE-LIKE PROTEIN 2"/>
    <property type="match status" value="1"/>
</dbReference>
<sequence length="369" mass="39781">MAARFAFQTVPERIFRQLVRRSTSGLEGLGRSQCVNSVSTEHSRKYRAVVCTELKKPLEVQTLSRAELKPEEVRVSIHCCGVNFADILACQGLYQERLSLPFTPGMEFSGSVIETGPSVTNFQKGDRVIAVTEGKGMAEECIINQKLLWKLPKEVSYEEAAALPVSYGTGLLALQHRAATQPGEVVLVTAAAGGAGLAAVDIAANVLQAKVIAAAGSDEKCKIAVHKGASSSINYSSSNLKDELKKLTNSQGVNVVFDAVGGEIFKDSLSSLSWEGRIVVVGFAGGAIPSIPANLLLLKNISAMGVYWGRYRNEDFGLFSKSIFTAIQLCKEGKIRPHIGAVYKIHQVNEAFLHVAQRKSIGKVIVSMR</sequence>
<dbReference type="InterPro" id="IPR011032">
    <property type="entry name" value="GroES-like_sf"/>
</dbReference>
<dbReference type="Pfam" id="PF00107">
    <property type="entry name" value="ADH_zinc_N"/>
    <property type="match status" value="1"/>
</dbReference>
<dbReference type="SMART" id="SM00829">
    <property type="entry name" value="PKS_ER"/>
    <property type="match status" value="1"/>
</dbReference>
<evidence type="ECO:0000259" key="2">
    <source>
        <dbReference type="SMART" id="SM00829"/>
    </source>
</evidence>
<keyword evidence="4" id="KW-1185">Reference proteome</keyword>
<dbReference type="SUPFAM" id="SSF50129">
    <property type="entry name" value="GroES-like"/>
    <property type="match status" value="1"/>
</dbReference>
<gene>
    <name evidence="3" type="primary">LOC114659089</name>
</gene>
<reference evidence="3" key="2">
    <citation type="submission" date="2025-08" db="UniProtKB">
        <authorList>
            <consortium name="Ensembl"/>
        </authorList>
    </citation>
    <scope>IDENTIFICATION</scope>
</reference>